<accession>A0ABD2ZPG5</accession>
<dbReference type="PANTHER" id="PTHR32258:SF28">
    <property type="entry name" value="PROTEIN NETWORKED 3A-RELATED"/>
    <property type="match status" value="1"/>
</dbReference>
<evidence type="ECO:0000256" key="3">
    <source>
        <dbReference type="SAM" id="Coils"/>
    </source>
</evidence>
<evidence type="ECO:0000256" key="2">
    <source>
        <dbReference type="ARBA" id="ARBA00038006"/>
    </source>
</evidence>
<keyword evidence="7" id="KW-1185">Reference proteome</keyword>
<evidence type="ECO:0000259" key="5">
    <source>
        <dbReference type="PROSITE" id="PS51774"/>
    </source>
</evidence>
<feature type="domain" description="NAB" evidence="5">
    <location>
        <begin position="8"/>
        <end position="91"/>
    </location>
</feature>
<feature type="region of interest" description="Disordered" evidence="4">
    <location>
        <begin position="127"/>
        <end position="169"/>
    </location>
</feature>
<gene>
    <name evidence="6" type="ORF">ACH5RR_019480</name>
</gene>
<comment type="caution">
    <text evidence="6">The sequence shown here is derived from an EMBL/GenBank/DDBJ whole genome shotgun (WGS) entry which is preliminary data.</text>
</comment>
<evidence type="ECO:0000313" key="7">
    <source>
        <dbReference type="Proteomes" id="UP001630127"/>
    </source>
</evidence>
<comment type="similarity">
    <text evidence="2">Belongs to the NET family.</text>
</comment>
<feature type="coiled-coil region" evidence="3">
    <location>
        <begin position="350"/>
        <end position="391"/>
    </location>
</feature>
<dbReference type="Proteomes" id="UP001630127">
    <property type="component" value="Unassembled WGS sequence"/>
</dbReference>
<protein>
    <recommendedName>
        <fullName evidence="5">NAB domain-containing protein</fullName>
    </recommendedName>
</protein>
<dbReference type="PANTHER" id="PTHR32258">
    <property type="entry name" value="PROTEIN NETWORKED 4A"/>
    <property type="match status" value="1"/>
</dbReference>
<name>A0ABD2ZPG5_9GENT</name>
<feature type="coiled-coil region" evidence="3">
    <location>
        <begin position="459"/>
        <end position="514"/>
    </location>
</feature>
<dbReference type="Pfam" id="PF07765">
    <property type="entry name" value="KIP1"/>
    <property type="match status" value="1"/>
</dbReference>
<sequence>MDSVELKNSDLVRCNDQISCSAHPKWLVENVEGVNRKIKKIVEIIEQVGDLSANKPEFNYQKRLQLIALLEEISQGHQVLAKQYDHLLENQPVSLAHQDLSFQTPDQKLGMQKTQLKDVAFSFPLSSGGSSSHVSGKEGSQSSTLLSSDSDYESSNLSPKKCFSSNSRDTGEMLKGEYMDMETGISENGLPNARGTDEYEMLLSQVTKYEEELWASNEKLLSSEDEIMRLKSELENALVTADNWKAQLETAKNEVKMMEVDLDVEKRKVAELQMQVAMMETKVLDSRYQNKTLVEELHLTIKKLGILEAELSELKTDNSHRDNEIMKLTVALQDALRSSEMEKVRFQSHNSSLSENLTLLEARLAESEVQIKSLENEIRKCEASKVEMKGLYEAQEIRWHGDIEGLKVQLNEKHEIVESLNKYQDGLKLKYDMLMAEKDGLNAKVQTLGAELCSQENKILQLEGQLQQLQSQNGELIAASETAIKARDEVGLEVEKLENEVARQAAMISDRAEEKREAIRQLCFSLEHYRSGYQELRQAFVGQRRQAVIAV</sequence>
<dbReference type="InterPro" id="IPR051861">
    <property type="entry name" value="NET_actin-binding_domain"/>
</dbReference>
<evidence type="ECO:0000256" key="4">
    <source>
        <dbReference type="SAM" id="MobiDB-lite"/>
    </source>
</evidence>
<reference evidence="6 7" key="1">
    <citation type="submission" date="2024-11" db="EMBL/GenBank/DDBJ databases">
        <title>A near-complete genome assembly of Cinchona calisaya.</title>
        <authorList>
            <person name="Lian D.C."/>
            <person name="Zhao X.W."/>
            <person name="Wei L."/>
        </authorList>
    </citation>
    <scope>NUCLEOTIDE SEQUENCE [LARGE SCALE GENOMIC DNA]</scope>
    <source>
        <tissue evidence="6">Nenye</tissue>
    </source>
</reference>
<organism evidence="6 7">
    <name type="scientific">Cinchona calisaya</name>
    <dbReference type="NCBI Taxonomy" id="153742"/>
    <lineage>
        <taxon>Eukaryota</taxon>
        <taxon>Viridiplantae</taxon>
        <taxon>Streptophyta</taxon>
        <taxon>Embryophyta</taxon>
        <taxon>Tracheophyta</taxon>
        <taxon>Spermatophyta</taxon>
        <taxon>Magnoliopsida</taxon>
        <taxon>eudicotyledons</taxon>
        <taxon>Gunneridae</taxon>
        <taxon>Pentapetalae</taxon>
        <taxon>asterids</taxon>
        <taxon>lamiids</taxon>
        <taxon>Gentianales</taxon>
        <taxon>Rubiaceae</taxon>
        <taxon>Cinchonoideae</taxon>
        <taxon>Cinchoneae</taxon>
        <taxon>Cinchona</taxon>
    </lineage>
</organism>
<feature type="compositionally biased region" description="Low complexity" evidence="4">
    <location>
        <begin position="127"/>
        <end position="158"/>
    </location>
</feature>
<evidence type="ECO:0000313" key="6">
    <source>
        <dbReference type="EMBL" id="KAL3521331.1"/>
    </source>
</evidence>
<proteinExistence type="inferred from homology"/>
<evidence type="ECO:0000256" key="1">
    <source>
        <dbReference type="ARBA" id="ARBA00023054"/>
    </source>
</evidence>
<keyword evidence="1 3" id="KW-0175">Coiled coil</keyword>
<feature type="coiled-coil region" evidence="3">
    <location>
        <begin position="220"/>
        <end position="282"/>
    </location>
</feature>
<dbReference type="InterPro" id="IPR011684">
    <property type="entry name" value="NAB"/>
</dbReference>
<dbReference type="EMBL" id="JBJUIK010000008">
    <property type="protein sequence ID" value="KAL3521331.1"/>
    <property type="molecule type" value="Genomic_DNA"/>
</dbReference>
<dbReference type="AlphaFoldDB" id="A0ABD2ZPG5"/>
<dbReference type="PROSITE" id="PS51774">
    <property type="entry name" value="NAB"/>
    <property type="match status" value="1"/>
</dbReference>